<name>A0A833VQE9_9HYME</name>
<evidence type="ECO:0000259" key="3">
    <source>
        <dbReference type="PROSITE" id="PS51083"/>
    </source>
</evidence>
<dbReference type="GO" id="GO:0008270">
    <property type="term" value="F:zinc ion binding"/>
    <property type="evidence" value="ECO:0007669"/>
    <property type="project" value="UniProtKB-UniRule"/>
</dbReference>
<evidence type="ECO:0000313" key="4">
    <source>
        <dbReference type="EMBL" id="KAF3428201.1"/>
    </source>
</evidence>
<feature type="region of interest" description="Disordered" evidence="2">
    <location>
        <begin position="94"/>
        <end position="113"/>
    </location>
</feature>
<dbReference type="PROSITE" id="PS51083">
    <property type="entry name" value="ZF_HIT"/>
    <property type="match status" value="1"/>
</dbReference>
<dbReference type="EMBL" id="WNWW01000229">
    <property type="protein sequence ID" value="KAF3428201.1"/>
    <property type="molecule type" value="Genomic_DNA"/>
</dbReference>
<keyword evidence="1" id="KW-0863">Zinc-finger</keyword>
<keyword evidence="5" id="KW-1185">Reference proteome</keyword>
<keyword evidence="1" id="KW-0479">Metal-binding</keyword>
<keyword evidence="1" id="KW-0862">Zinc</keyword>
<evidence type="ECO:0000313" key="5">
    <source>
        <dbReference type="Proteomes" id="UP000655588"/>
    </source>
</evidence>
<organism evidence="4 5">
    <name type="scientific">Frieseomelitta varia</name>
    <dbReference type="NCBI Taxonomy" id="561572"/>
    <lineage>
        <taxon>Eukaryota</taxon>
        <taxon>Metazoa</taxon>
        <taxon>Ecdysozoa</taxon>
        <taxon>Arthropoda</taxon>
        <taxon>Hexapoda</taxon>
        <taxon>Insecta</taxon>
        <taxon>Pterygota</taxon>
        <taxon>Neoptera</taxon>
        <taxon>Endopterygota</taxon>
        <taxon>Hymenoptera</taxon>
        <taxon>Apocrita</taxon>
        <taxon>Aculeata</taxon>
        <taxon>Apoidea</taxon>
        <taxon>Anthophila</taxon>
        <taxon>Apidae</taxon>
        <taxon>Frieseomelitta</taxon>
    </lineage>
</organism>
<dbReference type="Proteomes" id="UP000655588">
    <property type="component" value="Unassembled WGS sequence"/>
</dbReference>
<evidence type="ECO:0000256" key="2">
    <source>
        <dbReference type="SAM" id="MobiDB-lite"/>
    </source>
</evidence>
<evidence type="ECO:0000256" key="1">
    <source>
        <dbReference type="PROSITE-ProRule" id="PRU00453"/>
    </source>
</evidence>
<accession>A0A833VQE9</accession>
<dbReference type="Gene3D" id="3.30.60.190">
    <property type="match status" value="1"/>
</dbReference>
<dbReference type="AlphaFoldDB" id="A0A833VQE9"/>
<sequence>MDYQGTSSNTDNICKLCNVRPCIYTCPQCEIRYCSSICYKSEAHSECSESFYKQCVIDEIKSHGKDTEGRKKMLEILKRVHEEDIKNMEALASDDEIDNDELEEELDSDDDNDIPDLERRLHNINLDNADEVWSALTDAEKQEFEALIKNGDVEKFLPQWIPWWTYHTKKKLVQDIDQKDDELPPLIDVPILMALQKASPNVEFNVLNVIYAYAYMANYHNGDYLNCPVEATIVFLDLSDNMKLNTIYENSESAIASVVHKITNCNWLSQDEQTLLASKEAGNTIMHGPDKKNEYLYVAVALSELHRLLTMTTEEISKNKKIGILFIMD</sequence>
<gene>
    <name evidence="4" type="ORF">E2986_10156</name>
</gene>
<dbReference type="CDD" id="cd23024">
    <property type="entry name" value="zf-HIT_ZNHIT2-3"/>
    <property type="match status" value="1"/>
</dbReference>
<feature type="domain" description="HIT-type" evidence="3">
    <location>
        <begin position="14"/>
        <end position="47"/>
    </location>
</feature>
<dbReference type="PANTHER" id="PTHR15555:SF0">
    <property type="entry name" value="ZINC FINGER HIT DOMAIN-CONTAINING PROTEIN 2"/>
    <property type="match status" value="1"/>
</dbReference>
<dbReference type="PANTHER" id="PTHR15555">
    <property type="entry name" value="ZINC FINGER HIT DOMAIN CONTAINING PROTEIN 2 PROTEIN FON -RELATED"/>
    <property type="match status" value="1"/>
</dbReference>
<dbReference type="SUPFAM" id="SSF144232">
    <property type="entry name" value="HIT/MYND zinc finger-like"/>
    <property type="match status" value="1"/>
</dbReference>
<protein>
    <recommendedName>
        <fullName evidence="3">HIT-type domain-containing protein</fullName>
    </recommendedName>
</protein>
<reference evidence="4" key="1">
    <citation type="submission" date="2019-11" db="EMBL/GenBank/DDBJ databases">
        <title>The nuclear and mitochondrial genomes of Frieseomelitta varia - a highly eusocial stingless bee (Meliponini) with a permanently sterile worker caste.</title>
        <authorList>
            <person name="Freitas F.C.P."/>
            <person name="Lourenco A.P."/>
            <person name="Nunes F.M.F."/>
            <person name="Paschoal A.R."/>
            <person name="Abreu F.C.P."/>
            <person name="Barbin F.O."/>
            <person name="Bataglia L."/>
            <person name="Cardoso-Junior C.A.M."/>
            <person name="Cervoni M.S."/>
            <person name="Silva S.R."/>
            <person name="Dalarmi F."/>
            <person name="Del Lama M.A."/>
            <person name="Depintor T.S."/>
            <person name="Ferreira K.M."/>
            <person name="Goria P.S."/>
            <person name="Jaskot M.C."/>
            <person name="Lago D.C."/>
            <person name="Luna-Lucena D."/>
            <person name="Moda L.M."/>
            <person name="Nascimento L."/>
            <person name="Pedrino M."/>
            <person name="Rabico F.O."/>
            <person name="Sanches F.C."/>
            <person name="Santos D.E."/>
            <person name="Santos C.G."/>
            <person name="Vieira J."/>
            <person name="Lopes T.F."/>
            <person name="Barchuk A.R."/>
            <person name="Hartfelder K."/>
            <person name="Simoes Z.L.P."/>
            <person name="Bitondi M.M.G."/>
            <person name="Pinheiro D.G."/>
        </authorList>
    </citation>
    <scope>NUCLEOTIDE SEQUENCE</scope>
    <source>
        <strain evidence="4">USP_RPSP 00005682</strain>
        <tissue evidence="4">Whole individual</tissue>
    </source>
</reference>
<dbReference type="InterPro" id="IPR039646">
    <property type="entry name" value="ZNHIT2"/>
</dbReference>
<dbReference type="InterPro" id="IPR007529">
    <property type="entry name" value="Znf_HIT"/>
</dbReference>
<comment type="caution">
    <text evidence="4">The sequence shown here is derived from an EMBL/GenBank/DDBJ whole genome shotgun (WGS) entry which is preliminary data.</text>
</comment>
<proteinExistence type="predicted"/>